<dbReference type="AlphaFoldDB" id="U4TUC1"/>
<dbReference type="HOGENOM" id="CLU_2862237_0_0_9"/>
<reference evidence="2" key="1">
    <citation type="journal article" date="2013" name="Genome Announc.">
        <title>Whole-Genome Sequencing of Lactobacillus shenzhenensis Strain LY-73T.</title>
        <authorList>
            <person name="Lin Z."/>
            <person name="Liu Z."/>
            <person name="Yang R."/>
            <person name="Zou Y."/>
            <person name="Wan D."/>
            <person name="Chen J."/>
            <person name="Guo M."/>
            <person name="Zhao J."/>
            <person name="Fang C."/>
            <person name="Yang R."/>
            <person name="Liu F."/>
        </authorList>
    </citation>
    <scope>NUCLEOTIDE SEQUENCE [LARGE SCALE GENOMIC DNA]</scope>
    <source>
        <strain evidence="2">LY-73</strain>
    </source>
</reference>
<dbReference type="STRING" id="1231336.L248_2975"/>
<gene>
    <name evidence="1" type="ORF">L248_2975</name>
</gene>
<dbReference type="Proteomes" id="UP000030647">
    <property type="component" value="Unassembled WGS sequence"/>
</dbReference>
<protein>
    <submittedName>
        <fullName evidence="1">Uncharacterized protein</fullName>
    </submittedName>
</protein>
<dbReference type="EMBL" id="KI271589">
    <property type="protein sequence ID" value="ERL65037.1"/>
    <property type="molecule type" value="Genomic_DNA"/>
</dbReference>
<name>U4TUC1_9LACO</name>
<accession>U4TUC1</accession>
<evidence type="ECO:0000313" key="1">
    <source>
        <dbReference type="EMBL" id="ERL65037.1"/>
    </source>
</evidence>
<organism evidence="1 2">
    <name type="scientific">Schleiferilactobacillus shenzhenensis LY-73</name>
    <dbReference type="NCBI Taxonomy" id="1231336"/>
    <lineage>
        <taxon>Bacteria</taxon>
        <taxon>Bacillati</taxon>
        <taxon>Bacillota</taxon>
        <taxon>Bacilli</taxon>
        <taxon>Lactobacillales</taxon>
        <taxon>Lactobacillaceae</taxon>
        <taxon>Schleiferilactobacillus</taxon>
    </lineage>
</organism>
<evidence type="ECO:0000313" key="2">
    <source>
        <dbReference type="Proteomes" id="UP000030647"/>
    </source>
</evidence>
<proteinExistence type="predicted"/>
<keyword evidence="2" id="KW-1185">Reference proteome</keyword>
<sequence>MYRAALSSLAAQAQWHLDLGFASVAAPSCSAASALSFDEHSAVSSKPNVEFCFPLIILSESQKS</sequence>